<evidence type="ECO:0000259" key="10">
    <source>
        <dbReference type="PROSITE" id="PS50109"/>
    </source>
</evidence>
<dbReference type="InterPro" id="IPR003594">
    <property type="entry name" value="HATPase_dom"/>
</dbReference>
<organism evidence="12 13">
    <name type="scientific">Iocasia fonsfrigidae</name>
    <dbReference type="NCBI Taxonomy" id="2682810"/>
    <lineage>
        <taxon>Bacteria</taxon>
        <taxon>Bacillati</taxon>
        <taxon>Bacillota</taxon>
        <taxon>Clostridia</taxon>
        <taxon>Halanaerobiales</taxon>
        <taxon>Halanaerobiaceae</taxon>
        <taxon>Iocasia</taxon>
    </lineage>
</organism>
<dbReference type="PANTHER" id="PTHR34220">
    <property type="entry name" value="SENSOR HISTIDINE KINASE YPDA"/>
    <property type="match status" value="1"/>
</dbReference>
<keyword evidence="8" id="KW-0175">Coiled coil</keyword>
<comment type="subcellular location">
    <subcellularLocation>
        <location evidence="2">Membrane</location>
    </subcellularLocation>
</comment>
<feature type="transmembrane region" description="Helical" evidence="9">
    <location>
        <begin position="288"/>
        <end position="313"/>
    </location>
</feature>
<evidence type="ECO:0000256" key="2">
    <source>
        <dbReference type="ARBA" id="ARBA00004370"/>
    </source>
</evidence>
<dbReference type="EC" id="2.7.13.3" evidence="3"/>
<keyword evidence="9" id="KW-1133">Transmembrane helix</keyword>
<dbReference type="PROSITE" id="PS50885">
    <property type="entry name" value="HAMP"/>
    <property type="match status" value="1"/>
</dbReference>
<dbReference type="SUPFAM" id="SSF55874">
    <property type="entry name" value="ATPase domain of HSP90 chaperone/DNA topoisomerase II/histidine kinase"/>
    <property type="match status" value="1"/>
</dbReference>
<accession>A0A8A7KHD8</accession>
<reference evidence="12" key="1">
    <citation type="submission" date="2019-12" db="EMBL/GenBank/DDBJ databases">
        <authorList>
            <person name="zhang j."/>
            <person name="sun C.M."/>
        </authorList>
    </citation>
    <scope>NUCLEOTIDE SEQUENCE</scope>
    <source>
        <strain evidence="12">NS-1</strain>
    </source>
</reference>
<evidence type="ECO:0000256" key="3">
    <source>
        <dbReference type="ARBA" id="ARBA00012438"/>
    </source>
</evidence>
<evidence type="ECO:0000259" key="11">
    <source>
        <dbReference type="PROSITE" id="PS50885"/>
    </source>
</evidence>
<dbReference type="Pfam" id="PF06580">
    <property type="entry name" value="His_kinase"/>
    <property type="match status" value="1"/>
</dbReference>
<evidence type="ECO:0000256" key="5">
    <source>
        <dbReference type="ARBA" id="ARBA00022679"/>
    </source>
</evidence>
<evidence type="ECO:0000256" key="9">
    <source>
        <dbReference type="SAM" id="Phobius"/>
    </source>
</evidence>
<keyword evidence="9" id="KW-0472">Membrane</keyword>
<protein>
    <recommendedName>
        <fullName evidence="3">histidine kinase</fullName>
        <ecNumber evidence="3">2.7.13.3</ecNumber>
    </recommendedName>
</protein>
<dbReference type="Gene3D" id="6.10.340.10">
    <property type="match status" value="1"/>
</dbReference>
<dbReference type="GO" id="GO:0000155">
    <property type="term" value="F:phosphorelay sensor kinase activity"/>
    <property type="evidence" value="ECO:0007669"/>
    <property type="project" value="InterPro"/>
</dbReference>
<keyword evidence="9" id="KW-0812">Transmembrane</keyword>
<dbReference type="AlphaFoldDB" id="A0A8A7KHD8"/>
<dbReference type="InterPro" id="IPR005467">
    <property type="entry name" value="His_kinase_dom"/>
</dbReference>
<dbReference type="PANTHER" id="PTHR34220:SF7">
    <property type="entry name" value="SENSOR HISTIDINE KINASE YPDA"/>
    <property type="match status" value="1"/>
</dbReference>
<keyword evidence="13" id="KW-1185">Reference proteome</keyword>
<dbReference type="InterPro" id="IPR036890">
    <property type="entry name" value="HATPase_C_sf"/>
</dbReference>
<gene>
    <name evidence="12" type="ORF">GM661_04490</name>
</gene>
<evidence type="ECO:0000256" key="1">
    <source>
        <dbReference type="ARBA" id="ARBA00000085"/>
    </source>
</evidence>
<feature type="coiled-coil region" evidence="8">
    <location>
        <begin position="346"/>
        <end position="380"/>
    </location>
</feature>
<dbReference type="SMART" id="SM00387">
    <property type="entry name" value="HATPase_c"/>
    <property type="match status" value="1"/>
</dbReference>
<dbReference type="SMART" id="SM00304">
    <property type="entry name" value="HAMP"/>
    <property type="match status" value="1"/>
</dbReference>
<dbReference type="InterPro" id="IPR010559">
    <property type="entry name" value="Sig_transdc_His_kin_internal"/>
</dbReference>
<feature type="domain" description="HAMP" evidence="11">
    <location>
        <begin position="313"/>
        <end position="365"/>
    </location>
</feature>
<evidence type="ECO:0000256" key="7">
    <source>
        <dbReference type="ARBA" id="ARBA00023012"/>
    </source>
</evidence>
<comment type="catalytic activity">
    <reaction evidence="1">
        <text>ATP + protein L-histidine = ADP + protein N-phospho-L-histidine.</text>
        <dbReference type="EC" id="2.7.13.3"/>
    </reaction>
</comment>
<dbReference type="CDD" id="cd06225">
    <property type="entry name" value="HAMP"/>
    <property type="match status" value="1"/>
</dbReference>
<dbReference type="Proteomes" id="UP000665020">
    <property type="component" value="Chromosome"/>
</dbReference>
<sequence length="599" mass="70050">MFERFKKIHRKYKLRYKMIFVNLLISILPIILIALIFYNIFLNNIEKYVSSSVDLYFNQVNHRLEEYLDTVNIIADSVFFDKKLQELITSKDKNYWDKYNEIDLLFQSFLKFYESVEDIYIIDNNHDIYHSKSIVFRDEFKNFIINIDSAKINDGRLYFADPVKTKGGDSYFIAYRVIKSMFFKNFMANIARGAVILDAKKIENIIEENNLPEGSHVFIQNNAGEVITVTRDETVDIYRSSQADLNSNKKYINVNGVSYMQRTSELNKVGWTIKALINRDRLIEEGRVVQYTIILIALIVFIFVVITTLIFNYRLTFPLKKMADAFDRVAIGDFNYQLKFKYKNEITNIEDNFNNMIRELEGLTKNLLETQEKAHLIELEKKQFQLDSLQAQINAHFLYNTLNTIRVMALTGAKKEMDRMISNLVDYLRYISKVHEFVSLEEELAQLNKYKNIENLRFANKFKLKYKIESGLEKLKILKLTVQPVLENSIFHGLRQIPGNGVIQISAFQKGNKVLIRIMDNGTGIKKRELKEIKQSIQKPEIITDNSKGSDIGIGLANIHKRIQLYYGKDFGLEVKSWENIGTVVTISYPYRKGKKEDV</sequence>
<keyword evidence="5" id="KW-0808">Transferase</keyword>
<dbReference type="SUPFAM" id="SSF158472">
    <property type="entry name" value="HAMP domain-like"/>
    <property type="match status" value="1"/>
</dbReference>
<dbReference type="Pfam" id="PF02518">
    <property type="entry name" value="HATPase_c"/>
    <property type="match status" value="1"/>
</dbReference>
<dbReference type="GO" id="GO:0016020">
    <property type="term" value="C:membrane"/>
    <property type="evidence" value="ECO:0007669"/>
    <property type="project" value="UniProtKB-SubCell"/>
</dbReference>
<evidence type="ECO:0000313" key="12">
    <source>
        <dbReference type="EMBL" id="QTL97292.1"/>
    </source>
</evidence>
<dbReference type="Pfam" id="PF00672">
    <property type="entry name" value="HAMP"/>
    <property type="match status" value="1"/>
</dbReference>
<feature type="domain" description="Histidine kinase" evidence="10">
    <location>
        <begin position="393"/>
        <end position="593"/>
    </location>
</feature>
<keyword evidence="6" id="KW-0418">Kinase</keyword>
<proteinExistence type="predicted"/>
<feature type="transmembrane region" description="Helical" evidence="9">
    <location>
        <begin position="20"/>
        <end position="41"/>
    </location>
</feature>
<dbReference type="RefSeq" id="WP_230868923.1">
    <property type="nucleotide sequence ID" value="NZ_CP046640.1"/>
</dbReference>
<keyword evidence="4" id="KW-0597">Phosphoprotein</keyword>
<keyword evidence="7" id="KW-0902">Two-component regulatory system</keyword>
<dbReference type="PROSITE" id="PS50109">
    <property type="entry name" value="HIS_KIN"/>
    <property type="match status" value="1"/>
</dbReference>
<name>A0A8A7KHD8_9FIRM</name>
<dbReference type="KEGG" id="ifn:GM661_04490"/>
<dbReference type="Gene3D" id="3.30.565.10">
    <property type="entry name" value="Histidine kinase-like ATPase, C-terminal domain"/>
    <property type="match status" value="1"/>
</dbReference>
<dbReference type="InterPro" id="IPR050640">
    <property type="entry name" value="Bact_2-comp_sensor_kinase"/>
</dbReference>
<evidence type="ECO:0000256" key="8">
    <source>
        <dbReference type="SAM" id="Coils"/>
    </source>
</evidence>
<evidence type="ECO:0000256" key="4">
    <source>
        <dbReference type="ARBA" id="ARBA00022553"/>
    </source>
</evidence>
<dbReference type="InterPro" id="IPR003660">
    <property type="entry name" value="HAMP_dom"/>
</dbReference>
<evidence type="ECO:0000313" key="13">
    <source>
        <dbReference type="Proteomes" id="UP000665020"/>
    </source>
</evidence>
<evidence type="ECO:0000256" key="6">
    <source>
        <dbReference type="ARBA" id="ARBA00022777"/>
    </source>
</evidence>
<dbReference type="EMBL" id="CP046640">
    <property type="protein sequence ID" value="QTL97292.1"/>
    <property type="molecule type" value="Genomic_DNA"/>
</dbReference>